<dbReference type="AlphaFoldDB" id="R7TYX8"/>
<evidence type="ECO:0000313" key="5">
    <source>
        <dbReference type="EMBL" id="ELT98802.1"/>
    </source>
</evidence>
<dbReference type="GO" id="GO:0046872">
    <property type="term" value="F:metal ion binding"/>
    <property type="evidence" value="ECO:0007669"/>
    <property type="project" value="UniProtKB-KW"/>
</dbReference>
<evidence type="ECO:0000259" key="4">
    <source>
        <dbReference type="Pfam" id="PF13613"/>
    </source>
</evidence>
<dbReference type="Pfam" id="PF13613">
    <property type="entry name" value="HTH_Tnp_4"/>
    <property type="match status" value="1"/>
</dbReference>
<protein>
    <recommendedName>
        <fullName evidence="8">DDE Tnp4 domain-containing protein</fullName>
    </recommendedName>
</protein>
<sequence>MYTGLESCLAFYTVLQSLGPAATCLTFLYGSPELDAANQFFLTLIKLRTYKTNKEIALLFRIKEPEVYNIFVTWVRFMSLQWQMVDYYFPFDFKSKFPSTRIIFDGTEIPIKKPSDPVAQQATFSTYKNRNTAKSLIGITPGGLTTYVSDCYGGSTSDRQIVERSTIKVEKGDSMMADKGFNVQDLFASQDVAVNIPAFFKKQNRIQGDVVLSDCRISSKRTHVERVIGLGKTYKILTHPLNHSETILSSDIVFICLMLANFRPCIVPKTA</sequence>
<dbReference type="OrthoDB" id="6272738at2759"/>
<comment type="cofactor">
    <cofactor evidence="1">
        <name>a divalent metal cation</name>
        <dbReference type="ChEBI" id="CHEBI:60240"/>
    </cofactor>
</comment>
<dbReference type="HOGENOM" id="CLU_025643_2_0_1"/>
<proteinExistence type="predicted"/>
<dbReference type="PANTHER" id="PTHR23080">
    <property type="entry name" value="THAP DOMAIN PROTEIN"/>
    <property type="match status" value="1"/>
</dbReference>
<evidence type="ECO:0000256" key="2">
    <source>
        <dbReference type="ARBA" id="ARBA00022723"/>
    </source>
</evidence>
<dbReference type="OMA" id="GEMIMAD"/>
<dbReference type="EnsemblMetazoa" id="CapteT101032">
    <property type="protein sequence ID" value="CapteP101032"/>
    <property type="gene ID" value="CapteG101032"/>
</dbReference>
<reference evidence="6" key="3">
    <citation type="submission" date="2015-06" db="UniProtKB">
        <authorList>
            <consortium name="EnsemblMetazoa"/>
        </authorList>
    </citation>
    <scope>IDENTIFICATION</scope>
</reference>
<evidence type="ECO:0008006" key="8">
    <source>
        <dbReference type="Google" id="ProtNLM"/>
    </source>
</evidence>
<feature type="domain" description="DDE Tnp4" evidence="3">
    <location>
        <begin position="105"/>
        <end position="261"/>
    </location>
</feature>
<dbReference type="Proteomes" id="UP000014760">
    <property type="component" value="Unassembled WGS sequence"/>
</dbReference>
<reference evidence="5 7" key="2">
    <citation type="journal article" date="2013" name="Nature">
        <title>Insights into bilaterian evolution from three spiralian genomes.</title>
        <authorList>
            <person name="Simakov O."/>
            <person name="Marletaz F."/>
            <person name="Cho S.J."/>
            <person name="Edsinger-Gonzales E."/>
            <person name="Havlak P."/>
            <person name="Hellsten U."/>
            <person name="Kuo D.H."/>
            <person name="Larsson T."/>
            <person name="Lv J."/>
            <person name="Arendt D."/>
            <person name="Savage R."/>
            <person name="Osoegawa K."/>
            <person name="de Jong P."/>
            <person name="Grimwood J."/>
            <person name="Chapman J.A."/>
            <person name="Shapiro H."/>
            <person name="Aerts A."/>
            <person name="Otillar R.P."/>
            <person name="Terry A.Y."/>
            <person name="Boore J.L."/>
            <person name="Grigoriev I.V."/>
            <person name="Lindberg D.R."/>
            <person name="Seaver E.C."/>
            <person name="Weisblat D.A."/>
            <person name="Putnam N.H."/>
            <person name="Rokhsar D.S."/>
        </authorList>
    </citation>
    <scope>NUCLEOTIDE SEQUENCE</scope>
    <source>
        <strain evidence="5 7">I ESC-2004</strain>
    </source>
</reference>
<keyword evidence="7" id="KW-1185">Reference proteome</keyword>
<accession>R7TYX8</accession>
<feature type="domain" description="Transposase Helix-turn-helix" evidence="4">
    <location>
        <begin position="33"/>
        <end position="78"/>
    </location>
</feature>
<dbReference type="EMBL" id="KB307554">
    <property type="protein sequence ID" value="ELT98802.1"/>
    <property type="molecule type" value="Genomic_DNA"/>
</dbReference>
<reference evidence="7" key="1">
    <citation type="submission" date="2012-12" db="EMBL/GenBank/DDBJ databases">
        <authorList>
            <person name="Hellsten U."/>
            <person name="Grimwood J."/>
            <person name="Chapman J.A."/>
            <person name="Shapiro H."/>
            <person name="Aerts A."/>
            <person name="Otillar R.P."/>
            <person name="Terry A.Y."/>
            <person name="Boore J.L."/>
            <person name="Simakov O."/>
            <person name="Marletaz F."/>
            <person name="Cho S.-J."/>
            <person name="Edsinger-Gonzales E."/>
            <person name="Havlak P."/>
            <person name="Kuo D.-H."/>
            <person name="Larsson T."/>
            <person name="Lv J."/>
            <person name="Arendt D."/>
            <person name="Savage R."/>
            <person name="Osoegawa K."/>
            <person name="de Jong P."/>
            <person name="Lindberg D.R."/>
            <person name="Seaver E.C."/>
            <person name="Weisblat D.A."/>
            <person name="Putnam N.H."/>
            <person name="Grigoriev I.V."/>
            <person name="Rokhsar D.S."/>
        </authorList>
    </citation>
    <scope>NUCLEOTIDE SEQUENCE</scope>
    <source>
        <strain evidence="7">I ESC-2004</strain>
    </source>
</reference>
<keyword evidence="2" id="KW-0479">Metal-binding</keyword>
<evidence type="ECO:0000259" key="3">
    <source>
        <dbReference type="Pfam" id="PF13359"/>
    </source>
</evidence>
<dbReference type="EMBL" id="AMQN01002022">
    <property type="status" value="NOT_ANNOTATED_CDS"/>
    <property type="molecule type" value="Genomic_DNA"/>
</dbReference>
<evidence type="ECO:0000256" key="1">
    <source>
        <dbReference type="ARBA" id="ARBA00001968"/>
    </source>
</evidence>
<organism evidence="5">
    <name type="scientific">Capitella teleta</name>
    <name type="common">Polychaete worm</name>
    <dbReference type="NCBI Taxonomy" id="283909"/>
    <lineage>
        <taxon>Eukaryota</taxon>
        <taxon>Metazoa</taxon>
        <taxon>Spiralia</taxon>
        <taxon>Lophotrochozoa</taxon>
        <taxon>Annelida</taxon>
        <taxon>Polychaeta</taxon>
        <taxon>Sedentaria</taxon>
        <taxon>Scolecida</taxon>
        <taxon>Capitellidae</taxon>
        <taxon>Capitella</taxon>
    </lineage>
</organism>
<evidence type="ECO:0000313" key="7">
    <source>
        <dbReference type="Proteomes" id="UP000014760"/>
    </source>
</evidence>
<dbReference type="InterPro" id="IPR027806">
    <property type="entry name" value="HARBI1_dom"/>
</dbReference>
<gene>
    <name evidence="5" type="ORF">CAPTEDRAFT_101032</name>
</gene>
<dbReference type="InterPro" id="IPR027805">
    <property type="entry name" value="Transposase_HTH_dom"/>
</dbReference>
<evidence type="ECO:0000313" key="6">
    <source>
        <dbReference type="EnsemblMetazoa" id="CapteP101032"/>
    </source>
</evidence>
<dbReference type="Pfam" id="PF13359">
    <property type="entry name" value="DDE_Tnp_4"/>
    <property type="match status" value="1"/>
</dbReference>
<name>R7TYX8_CAPTE</name>
<dbReference type="PANTHER" id="PTHR23080:SF141">
    <property type="entry name" value="TRANSPOSASE HELIX-TURN-HELIX DOMAIN-CONTAINING PROTEIN"/>
    <property type="match status" value="1"/>
</dbReference>